<proteinExistence type="predicted"/>
<sequence length="69" mass="6694">MAQDEGKKVPDETVKPATETVKGHVPSFAEGGPPDWDPDTTNDGAMGGGGAGGAGGVTGGASGRSNQEP</sequence>
<dbReference type="Proteomes" id="UP000198925">
    <property type="component" value="Unassembled WGS sequence"/>
</dbReference>
<protein>
    <submittedName>
        <fullName evidence="2">Uncharacterized protein</fullName>
    </submittedName>
</protein>
<gene>
    <name evidence="2" type="ORF">SAMN04487779_1010125</name>
</gene>
<evidence type="ECO:0000313" key="3">
    <source>
        <dbReference type="Proteomes" id="UP000198925"/>
    </source>
</evidence>
<feature type="compositionally biased region" description="Gly residues" evidence="1">
    <location>
        <begin position="45"/>
        <end position="62"/>
    </location>
</feature>
<feature type="compositionally biased region" description="Basic and acidic residues" evidence="1">
    <location>
        <begin position="1"/>
        <end position="14"/>
    </location>
</feature>
<accession>A0A1G6WAM2</accession>
<dbReference type="EMBL" id="FMZX01000010">
    <property type="protein sequence ID" value="SDD62829.1"/>
    <property type="molecule type" value="Genomic_DNA"/>
</dbReference>
<name>A0A1G6WAM2_9PROT</name>
<evidence type="ECO:0000256" key="1">
    <source>
        <dbReference type="SAM" id="MobiDB-lite"/>
    </source>
</evidence>
<evidence type="ECO:0000313" key="2">
    <source>
        <dbReference type="EMBL" id="SDD62829.1"/>
    </source>
</evidence>
<dbReference type="OrthoDB" id="9880545at2"/>
<dbReference type="AlphaFoldDB" id="A0A1G6WAM2"/>
<dbReference type="STRING" id="938405.SAMN02927895_01017"/>
<organism evidence="2 3">
    <name type="scientific">Belnapia rosea</name>
    <dbReference type="NCBI Taxonomy" id="938405"/>
    <lineage>
        <taxon>Bacteria</taxon>
        <taxon>Pseudomonadati</taxon>
        <taxon>Pseudomonadota</taxon>
        <taxon>Alphaproteobacteria</taxon>
        <taxon>Acetobacterales</taxon>
        <taxon>Roseomonadaceae</taxon>
        <taxon>Belnapia</taxon>
    </lineage>
</organism>
<reference evidence="2 3" key="1">
    <citation type="submission" date="2016-10" db="EMBL/GenBank/DDBJ databases">
        <authorList>
            <person name="de Groot N.N."/>
        </authorList>
    </citation>
    <scope>NUCLEOTIDE SEQUENCE [LARGE SCALE GENOMIC DNA]</scope>
    <source>
        <strain evidence="2 3">CPCC 100156</strain>
    </source>
</reference>
<feature type="region of interest" description="Disordered" evidence="1">
    <location>
        <begin position="1"/>
        <end position="69"/>
    </location>
</feature>
<keyword evidence="3" id="KW-1185">Reference proteome</keyword>
<dbReference type="RefSeq" id="WP_090561155.1">
    <property type="nucleotide sequence ID" value="NZ_FMXZ01000002.1"/>
</dbReference>